<dbReference type="Proteomes" id="UP001219518">
    <property type="component" value="Unassembled WGS sequence"/>
</dbReference>
<dbReference type="AlphaFoldDB" id="A0AAE1LTJ5"/>
<proteinExistence type="predicted"/>
<organism evidence="1 2">
    <name type="scientific">Frankliniella fusca</name>
    <dbReference type="NCBI Taxonomy" id="407009"/>
    <lineage>
        <taxon>Eukaryota</taxon>
        <taxon>Metazoa</taxon>
        <taxon>Ecdysozoa</taxon>
        <taxon>Arthropoda</taxon>
        <taxon>Hexapoda</taxon>
        <taxon>Insecta</taxon>
        <taxon>Pterygota</taxon>
        <taxon>Neoptera</taxon>
        <taxon>Paraneoptera</taxon>
        <taxon>Thysanoptera</taxon>
        <taxon>Terebrantia</taxon>
        <taxon>Thripoidea</taxon>
        <taxon>Thripidae</taxon>
        <taxon>Frankliniella</taxon>
    </lineage>
</organism>
<evidence type="ECO:0000313" key="2">
    <source>
        <dbReference type="Proteomes" id="UP001219518"/>
    </source>
</evidence>
<comment type="caution">
    <text evidence="1">The sequence shown here is derived from an EMBL/GenBank/DDBJ whole genome shotgun (WGS) entry which is preliminary data.</text>
</comment>
<accession>A0AAE1LTJ5</accession>
<protein>
    <submittedName>
        <fullName evidence="1">Rho GTPase-activating protein 45</fullName>
    </submittedName>
</protein>
<name>A0AAE1LTJ5_9NEOP</name>
<reference evidence="1" key="1">
    <citation type="submission" date="2021-07" db="EMBL/GenBank/DDBJ databases">
        <authorList>
            <person name="Catto M.A."/>
            <person name="Jacobson A."/>
            <person name="Kennedy G."/>
            <person name="Labadie P."/>
            <person name="Hunt B.G."/>
            <person name="Srinivasan R."/>
        </authorList>
    </citation>
    <scope>NUCLEOTIDE SEQUENCE</scope>
    <source>
        <strain evidence="1">PL_HMW_Pooled</strain>
        <tissue evidence="1">Head</tissue>
    </source>
</reference>
<keyword evidence="2" id="KW-1185">Reference proteome</keyword>
<sequence>MACICNDSDVTTPCVDTFGYRGYFVPKNKINADAKKKSGLSVLGKPLPRILTELELNHLRKLKANLECLECYGRIQVGRETFSSQEYDKHFRRCDSYVEIKCDGRKIYGRIAIFCKSGEAVFCIVSVYNIDHTKFFFHRATRTRIGHIIPVKDSGDFIVCEAKHIVQKLIQAGDFLC</sequence>
<dbReference type="EMBL" id="JAHWGI010001420">
    <property type="protein sequence ID" value="KAK3931220.1"/>
    <property type="molecule type" value="Genomic_DNA"/>
</dbReference>
<evidence type="ECO:0000313" key="1">
    <source>
        <dbReference type="EMBL" id="KAK3931220.1"/>
    </source>
</evidence>
<reference evidence="1" key="2">
    <citation type="journal article" date="2023" name="BMC Genomics">
        <title>Pest status, molecular evolution, and epigenetic factors derived from the genome assembly of Frankliniella fusca, a thysanopteran phytovirus vector.</title>
        <authorList>
            <person name="Catto M.A."/>
            <person name="Labadie P.E."/>
            <person name="Jacobson A.L."/>
            <person name="Kennedy G.G."/>
            <person name="Srinivasan R."/>
            <person name="Hunt B.G."/>
        </authorList>
    </citation>
    <scope>NUCLEOTIDE SEQUENCE</scope>
    <source>
        <strain evidence="1">PL_HMW_Pooled</strain>
    </source>
</reference>
<gene>
    <name evidence="1" type="ORF">KUF71_025364</name>
</gene>